<dbReference type="Gene3D" id="3.20.20.190">
    <property type="entry name" value="Phosphatidylinositol (PI) phosphodiesterase"/>
    <property type="match status" value="1"/>
</dbReference>
<dbReference type="EMBL" id="FOXW01000001">
    <property type="protein sequence ID" value="SFQ05876.1"/>
    <property type="molecule type" value="Genomic_DNA"/>
</dbReference>
<dbReference type="SUPFAM" id="SSF51695">
    <property type="entry name" value="PLC-like phosphodiesterases"/>
    <property type="match status" value="1"/>
</dbReference>
<reference evidence="2 3" key="1">
    <citation type="submission" date="2016-10" db="EMBL/GenBank/DDBJ databases">
        <authorList>
            <person name="de Groot N.N."/>
        </authorList>
    </citation>
    <scope>NUCLEOTIDE SEQUENCE [LARGE SCALE GENOMIC DNA]</scope>
    <source>
        <strain evidence="2 3">DSM 20581</strain>
    </source>
</reference>
<dbReference type="OrthoDB" id="384721at2"/>
<dbReference type="PANTHER" id="PTHR46211">
    <property type="entry name" value="GLYCEROPHOSPHORYL DIESTER PHOSPHODIESTERASE"/>
    <property type="match status" value="1"/>
</dbReference>
<dbReference type="RefSeq" id="WP_092479560.1">
    <property type="nucleotide sequence ID" value="NZ_FOXW01000001.1"/>
</dbReference>
<dbReference type="InterPro" id="IPR017946">
    <property type="entry name" value="PLC-like_Pdiesterase_TIM-brl"/>
</dbReference>
<evidence type="ECO:0000313" key="2">
    <source>
        <dbReference type="EMBL" id="SFQ05876.1"/>
    </source>
</evidence>
<dbReference type="PROSITE" id="PS51704">
    <property type="entry name" value="GP_PDE"/>
    <property type="match status" value="1"/>
</dbReference>
<dbReference type="CDD" id="cd08601">
    <property type="entry name" value="GDPD_SaGlpQ_like"/>
    <property type="match status" value="1"/>
</dbReference>
<dbReference type="Pfam" id="PF03009">
    <property type="entry name" value="GDPD"/>
    <property type="match status" value="1"/>
</dbReference>
<sequence>MKKIGVGIVLLIGSILFLKTIVQEDTVETLTQNESQQFLIIGHRGASGYAPEHTLESYQLATEMGADYLEIDLQQTKDGELIAMHDESLERTTNGKGLVKSYTLKELQQLDAGSWFNEKFPNKAHENYIGLTVPTLREVFERFGTSVNYYIETKSPDDYKHMEQKLLKLVDEYQLVDNTSNNKVIIQSFSQKSLEAVHEICPDIPLIQLVQYNENAIISQERITEIKKYAIGIGVNYKSVTESFAQQVRQAGLELHPYTVNSEDEILDLIDIGATGIFTDYIDIVPSEYKL</sequence>
<evidence type="ECO:0000259" key="1">
    <source>
        <dbReference type="PROSITE" id="PS51704"/>
    </source>
</evidence>
<gene>
    <name evidence="2" type="ORF">SAMN04488506_0503</name>
</gene>
<accession>A0A1I5VFU8</accession>
<feature type="domain" description="GP-PDE" evidence="1">
    <location>
        <begin position="38"/>
        <end position="289"/>
    </location>
</feature>
<dbReference type="AlphaFoldDB" id="A0A1I5VFU8"/>
<proteinExistence type="predicted"/>
<dbReference type="GO" id="GO:0008081">
    <property type="term" value="F:phosphoric diester hydrolase activity"/>
    <property type="evidence" value="ECO:0007669"/>
    <property type="project" value="InterPro"/>
</dbReference>
<dbReference type="PANTHER" id="PTHR46211:SF7">
    <property type="entry name" value="GLYCEROPHOSPHODIESTER PHOSPHODIESTERASE"/>
    <property type="match status" value="1"/>
</dbReference>
<dbReference type="GO" id="GO:0006629">
    <property type="term" value="P:lipid metabolic process"/>
    <property type="evidence" value="ECO:0007669"/>
    <property type="project" value="InterPro"/>
</dbReference>
<protein>
    <submittedName>
        <fullName evidence="2">Glycerophosphoryl diester phosphodiesterase</fullName>
    </submittedName>
</protein>
<name>A0A1I5VFU8_9LACT</name>
<organism evidence="2 3">
    <name type="scientific">Desemzia incerta</name>
    <dbReference type="NCBI Taxonomy" id="82801"/>
    <lineage>
        <taxon>Bacteria</taxon>
        <taxon>Bacillati</taxon>
        <taxon>Bacillota</taxon>
        <taxon>Bacilli</taxon>
        <taxon>Lactobacillales</taxon>
        <taxon>Carnobacteriaceae</taxon>
        <taxon>Desemzia</taxon>
    </lineage>
</organism>
<dbReference type="Proteomes" id="UP000199136">
    <property type="component" value="Unassembled WGS sequence"/>
</dbReference>
<dbReference type="InterPro" id="IPR030395">
    <property type="entry name" value="GP_PDE_dom"/>
</dbReference>
<evidence type="ECO:0000313" key="3">
    <source>
        <dbReference type="Proteomes" id="UP000199136"/>
    </source>
</evidence>
<keyword evidence="3" id="KW-1185">Reference proteome</keyword>
<dbReference type="STRING" id="82801.SAMN04488506_0503"/>